<keyword evidence="3" id="KW-1185">Reference proteome</keyword>
<organism evidence="2 3">
    <name type="scientific">Amycolatopsis japonica</name>
    <dbReference type="NCBI Taxonomy" id="208439"/>
    <lineage>
        <taxon>Bacteria</taxon>
        <taxon>Bacillati</taxon>
        <taxon>Actinomycetota</taxon>
        <taxon>Actinomycetes</taxon>
        <taxon>Pseudonocardiales</taxon>
        <taxon>Pseudonocardiaceae</taxon>
        <taxon>Amycolatopsis</taxon>
        <taxon>Amycolatopsis japonica group</taxon>
    </lineage>
</organism>
<evidence type="ECO:0000313" key="2">
    <source>
        <dbReference type="EMBL" id="AIG73778.1"/>
    </source>
</evidence>
<keyword evidence="1" id="KW-0472">Membrane</keyword>
<proteinExistence type="predicted"/>
<gene>
    <name evidence="2" type="ORF">AJAP_04275</name>
</gene>
<keyword evidence="1" id="KW-1133">Transmembrane helix</keyword>
<feature type="transmembrane region" description="Helical" evidence="1">
    <location>
        <begin position="52"/>
        <end position="71"/>
    </location>
</feature>
<protein>
    <recommendedName>
        <fullName evidence="4">DUF4231 domain-containing protein</fullName>
    </recommendedName>
</protein>
<keyword evidence="1" id="KW-0812">Transmembrane</keyword>
<reference evidence="2 3" key="1">
    <citation type="journal article" date="2014" name="J. Biotechnol.">
        <title>Complete genome sequence of the actinobacterium Amycolatopsis japonica MG417-CF17(T) (=DSM 44213T) producing (S,S)-N,N'-ethylenediaminedisuccinic acid.</title>
        <authorList>
            <person name="Stegmann E."/>
            <person name="Albersmeier A."/>
            <person name="Spohn M."/>
            <person name="Gert H."/>
            <person name="Weber T."/>
            <person name="Wohlleben W."/>
            <person name="Kalinowski J."/>
            <person name="Ruckert C."/>
        </authorList>
    </citation>
    <scope>NUCLEOTIDE SEQUENCE [LARGE SCALE GENOMIC DNA]</scope>
    <source>
        <strain evidence="3">MG417-CF17 (DSM 44213)</strain>
    </source>
</reference>
<evidence type="ECO:0000256" key="1">
    <source>
        <dbReference type="SAM" id="Phobius"/>
    </source>
</evidence>
<dbReference type="InterPro" id="IPR025325">
    <property type="entry name" value="DUF4231"/>
</dbReference>
<dbReference type="STRING" id="208439.AJAP_04275"/>
<dbReference type="Proteomes" id="UP000028492">
    <property type="component" value="Chromosome"/>
</dbReference>
<dbReference type="Pfam" id="PF14015">
    <property type="entry name" value="DUF4231"/>
    <property type="match status" value="1"/>
</dbReference>
<dbReference type="EMBL" id="CP008953">
    <property type="protein sequence ID" value="AIG73778.1"/>
    <property type="molecule type" value="Genomic_DNA"/>
</dbReference>
<dbReference type="eggNOG" id="ENOG503414I">
    <property type="taxonomic scope" value="Bacteria"/>
</dbReference>
<accession>A0A075ULL0</accession>
<evidence type="ECO:0008006" key="4">
    <source>
        <dbReference type="Google" id="ProtNLM"/>
    </source>
</evidence>
<feature type="transmembrane region" description="Helical" evidence="1">
    <location>
        <begin position="77"/>
        <end position="98"/>
    </location>
</feature>
<dbReference type="NCBIfam" id="NF033634">
    <property type="entry name" value="SLATT_1"/>
    <property type="match status" value="1"/>
</dbReference>
<dbReference type="RefSeq" id="WP_228688245.1">
    <property type="nucleotide sequence ID" value="NZ_CP008953.1"/>
</dbReference>
<evidence type="ECO:0000313" key="3">
    <source>
        <dbReference type="Proteomes" id="UP000028492"/>
    </source>
</evidence>
<sequence>MQAFRKLKPPIQSALPRPGLTPLELAHDLVERIEQGTKYARIRKRRFRTRSVILRVLALLLSATSTIILGLQNLNPWTGTAFALVAVVTVVNVLEPFFAWRSLWVLMEEGQYKFYRLRDELTYYIASTPPEELDQAVLRERFDQYQAIWDLVGNSWLKYRQADKAN</sequence>
<dbReference type="AlphaFoldDB" id="A0A075ULL0"/>
<dbReference type="HOGENOM" id="CLU_1651187_0_0_11"/>
<name>A0A075ULL0_9PSEU</name>
<dbReference type="KEGG" id="aja:AJAP_04275"/>